<feature type="transmembrane region" description="Helical" evidence="6">
    <location>
        <begin position="395"/>
        <end position="423"/>
    </location>
</feature>
<keyword evidence="5 6" id="KW-0472">Membrane</keyword>
<dbReference type="InterPro" id="IPR003838">
    <property type="entry name" value="ABC3_permease_C"/>
</dbReference>
<keyword evidence="10" id="KW-1185">Reference proteome</keyword>
<evidence type="ECO:0000256" key="5">
    <source>
        <dbReference type="ARBA" id="ARBA00023136"/>
    </source>
</evidence>
<evidence type="ECO:0000259" key="7">
    <source>
        <dbReference type="Pfam" id="PF02687"/>
    </source>
</evidence>
<organism evidence="9 10">
    <name type="scientific">Gimibacter soli</name>
    <dbReference type="NCBI Taxonomy" id="3024400"/>
    <lineage>
        <taxon>Bacteria</taxon>
        <taxon>Pseudomonadati</taxon>
        <taxon>Pseudomonadota</taxon>
        <taxon>Alphaproteobacteria</taxon>
        <taxon>Kordiimonadales</taxon>
        <taxon>Temperatibacteraceae</taxon>
        <taxon>Gimibacter</taxon>
    </lineage>
</organism>
<dbReference type="InterPro" id="IPR050250">
    <property type="entry name" value="Macrolide_Exporter_MacB"/>
</dbReference>
<keyword evidence="2" id="KW-1003">Cell membrane</keyword>
<evidence type="ECO:0000313" key="10">
    <source>
        <dbReference type="Proteomes" id="UP001217500"/>
    </source>
</evidence>
<feature type="transmembrane region" description="Helical" evidence="6">
    <location>
        <begin position="444"/>
        <end position="465"/>
    </location>
</feature>
<evidence type="ECO:0000256" key="3">
    <source>
        <dbReference type="ARBA" id="ARBA00022692"/>
    </source>
</evidence>
<evidence type="ECO:0000256" key="4">
    <source>
        <dbReference type="ARBA" id="ARBA00022989"/>
    </source>
</evidence>
<accession>A0AAF0BM07</accession>
<dbReference type="GO" id="GO:0005886">
    <property type="term" value="C:plasma membrane"/>
    <property type="evidence" value="ECO:0007669"/>
    <property type="project" value="UniProtKB-SubCell"/>
</dbReference>
<evidence type="ECO:0000259" key="8">
    <source>
        <dbReference type="Pfam" id="PF12704"/>
    </source>
</evidence>
<feature type="transmembrane region" description="Helical" evidence="6">
    <location>
        <begin position="348"/>
        <end position="375"/>
    </location>
</feature>
<evidence type="ECO:0000256" key="1">
    <source>
        <dbReference type="ARBA" id="ARBA00004651"/>
    </source>
</evidence>
<keyword evidence="3 6" id="KW-0812">Transmembrane</keyword>
<dbReference type="EMBL" id="CP116805">
    <property type="protein sequence ID" value="WCL53985.1"/>
    <property type="molecule type" value="Genomic_DNA"/>
</dbReference>
<feature type="transmembrane region" description="Helical" evidence="6">
    <location>
        <begin position="715"/>
        <end position="738"/>
    </location>
</feature>
<dbReference type="Pfam" id="PF02687">
    <property type="entry name" value="FtsX"/>
    <property type="match status" value="2"/>
</dbReference>
<feature type="transmembrane region" description="Helical" evidence="6">
    <location>
        <begin position="21"/>
        <end position="41"/>
    </location>
</feature>
<reference evidence="9" key="1">
    <citation type="submission" date="2023-01" db="EMBL/GenBank/DDBJ databases">
        <title>The genome sequence of Kordiimonadaceae bacterium 6D33.</title>
        <authorList>
            <person name="Liu Y."/>
        </authorList>
    </citation>
    <scope>NUCLEOTIDE SEQUENCE</scope>
    <source>
        <strain evidence="9">6D33</strain>
    </source>
</reference>
<dbReference type="Pfam" id="PF12704">
    <property type="entry name" value="MacB_PCD"/>
    <property type="match status" value="2"/>
</dbReference>
<sequence length="840" mass="92397">MFRNYFLTAWRHVFKNRLFSFINIFGLAIGLMSCMLIFLFVEDELSYDDWLPEGDRIVRLHSAFLSPDRPAFRTVSAPGFWMDALSAYAAADVETAVRLVRVGQTVIKDDKVFDEQITFADGTFFDIFKLPFVAGDAQSSFAKPLDLLISEEMALKYFGRTDVIGETLTVCCAEERQMEVRVAGVLKDIPRNSHLDIDMLVYLEPSIFDFAPNILKTWTSVNTLTYFKLKEGATVEGFKTRVYEWLNRESPFLKMGADAGMTGQPSDFLRPNVMAVPDLHLYARPDAGNFGDMRPMGDIRFVYTFSAVAILILAIACINFMNLSTARATQRAREVALRKVLGASRTQVALQFLGEAVMLSLLALMLGLMGVEMVLPAYNDVLGRSLEMTITSNTGLLALAVSVAVFVGVIAGSYPALVLSRFAPARILKANKSSDAEGSGRLRSLLVVIQFAVSIGLAICTAVVYGQSMYAQKMDLGFETEGKIVMRNFRAAPIAEQRESIGRELATIPGVESVVFSSEVPTDDNENNTGFQLLSSAGDASANTEQRIINYFSVDFGFFEAYGIDPVAGRTFDRSRGNEVIEAPLEDNSIRRSASVVINEMAARNLGFSNAADAVGRVLRAGIYRAGPYDLTIVGVVPDVHFRSIRFGKQPSVYFVQPTNMDVATVTYRTSDLPALVTAIGGAWRRLAPNVPMGMSFLNDMIAAQYADDVAQGTLFAAFSGLAILVACLGLYGLAHFTAERRTKEIGIRKVMGARTRDIVRLLVWQLSKPVVVANLIAWPVAWYLMVDWLQGFEYRLGHGYIFVAAVVAGLVALIIAWGTVAGRAIRVASAKPIHALRYE</sequence>
<feature type="domain" description="MacB-like periplasmic core" evidence="8">
    <location>
        <begin position="452"/>
        <end position="655"/>
    </location>
</feature>
<dbReference type="RefSeq" id="WP_289503704.1">
    <property type="nucleotide sequence ID" value="NZ_CP116805.1"/>
</dbReference>
<name>A0AAF0BM07_9PROT</name>
<dbReference type="PROSITE" id="PS51257">
    <property type="entry name" value="PROKAR_LIPOPROTEIN"/>
    <property type="match status" value="1"/>
</dbReference>
<evidence type="ECO:0000256" key="2">
    <source>
        <dbReference type="ARBA" id="ARBA00022475"/>
    </source>
</evidence>
<protein>
    <submittedName>
        <fullName evidence="9">ABC transporter permease</fullName>
    </submittedName>
</protein>
<dbReference type="KEGG" id="gso:PH603_15715"/>
<dbReference type="Proteomes" id="UP001217500">
    <property type="component" value="Chromosome"/>
</dbReference>
<comment type="subcellular location">
    <subcellularLocation>
        <location evidence="1">Cell membrane</location>
        <topology evidence="1">Multi-pass membrane protein</topology>
    </subcellularLocation>
</comment>
<dbReference type="GO" id="GO:0022857">
    <property type="term" value="F:transmembrane transporter activity"/>
    <property type="evidence" value="ECO:0007669"/>
    <property type="project" value="TreeGrafter"/>
</dbReference>
<keyword evidence="4 6" id="KW-1133">Transmembrane helix</keyword>
<feature type="transmembrane region" description="Helical" evidence="6">
    <location>
        <begin position="801"/>
        <end position="822"/>
    </location>
</feature>
<feature type="domain" description="ABC3 transporter permease C-terminal" evidence="7">
    <location>
        <begin position="718"/>
        <end position="825"/>
    </location>
</feature>
<evidence type="ECO:0000256" key="6">
    <source>
        <dbReference type="SAM" id="Phobius"/>
    </source>
</evidence>
<dbReference type="PANTHER" id="PTHR30572">
    <property type="entry name" value="MEMBRANE COMPONENT OF TRANSPORTER-RELATED"/>
    <property type="match status" value="1"/>
</dbReference>
<proteinExistence type="predicted"/>
<dbReference type="InterPro" id="IPR025857">
    <property type="entry name" value="MacB_PCD"/>
</dbReference>
<gene>
    <name evidence="9" type="ORF">PH603_15715</name>
</gene>
<dbReference type="AlphaFoldDB" id="A0AAF0BM07"/>
<evidence type="ECO:0000313" key="9">
    <source>
        <dbReference type="EMBL" id="WCL53985.1"/>
    </source>
</evidence>
<feature type="domain" description="MacB-like periplasmic core" evidence="8">
    <location>
        <begin position="20"/>
        <end position="241"/>
    </location>
</feature>
<dbReference type="PANTHER" id="PTHR30572:SF18">
    <property type="entry name" value="ABC-TYPE MACROLIDE FAMILY EXPORT SYSTEM PERMEASE COMPONENT 2"/>
    <property type="match status" value="1"/>
</dbReference>
<feature type="transmembrane region" description="Helical" evidence="6">
    <location>
        <begin position="301"/>
        <end position="323"/>
    </location>
</feature>
<feature type="transmembrane region" description="Helical" evidence="6">
    <location>
        <begin position="759"/>
        <end position="781"/>
    </location>
</feature>
<feature type="domain" description="ABC3 transporter permease C-terminal" evidence="7">
    <location>
        <begin position="307"/>
        <end position="422"/>
    </location>
</feature>